<keyword evidence="1" id="KW-0067">ATP-binding</keyword>
<gene>
    <name evidence="3" type="ORF">AMAG_19113</name>
</gene>
<dbReference type="GO" id="GO:0016308">
    <property type="term" value="F:1-phosphatidylinositol-4-phosphate 5-kinase activity"/>
    <property type="evidence" value="ECO:0007669"/>
    <property type="project" value="TreeGrafter"/>
</dbReference>
<dbReference type="Proteomes" id="UP000054350">
    <property type="component" value="Unassembled WGS sequence"/>
</dbReference>
<evidence type="ECO:0000256" key="1">
    <source>
        <dbReference type="PROSITE-ProRule" id="PRU00781"/>
    </source>
</evidence>
<dbReference type="GO" id="GO:0005886">
    <property type="term" value="C:plasma membrane"/>
    <property type="evidence" value="ECO:0007669"/>
    <property type="project" value="TreeGrafter"/>
</dbReference>
<evidence type="ECO:0000259" key="2">
    <source>
        <dbReference type="PROSITE" id="PS51455"/>
    </source>
</evidence>
<dbReference type="InterPro" id="IPR002498">
    <property type="entry name" value="PInositol-4-P-4/5-kinase_core"/>
</dbReference>
<organism evidence="3 4">
    <name type="scientific">Allomyces macrogynus (strain ATCC 38327)</name>
    <name type="common">Allomyces javanicus var. macrogynus</name>
    <dbReference type="NCBI Taxonomy" id="578462"/>
    <lineage>
        <taxon>Eukaryota</taxon>
        <taxon>Fungi</taxon>
        <taxon>Fungi incertae sedis</taxon>
        <taxon>Blastocladiomycota</taxon>
        <taxon>Blastocladiomycetes</taxon>
        <taxon>Blastocladiales</taxon>
        <taxon>Blastocladiaceae</taxon>
        <taxon>Allomyces</taxon>
    </lineage>
</organism>
<protein>
    <recommendedName>
        <fullName evidence="2">PIPK domain-containing protein</fullName>
    </recommendedName>
</protein>
<keyword evidence="1" id="KW-0808">Transferase</keyword>
<dbReference type="eggNOG" id="KOG0229">
    <property type="taxonomic scope" value="Eukaryota"/>
</dbReference>
<evidence type="ECO:0000313" key="3">
    <source>
        <dbReference type="EMBL" id="KNE64138.1"/>
    </source>
</evidence>
<keyword evidence="1" id="KW-0547">Nucleotide-binding</keyword>
<dbReference type="EMBL" id="GG745344">
    <property type="protein sequence ID" value="KNE64138.1"/>
    <property type="molecule type" value="Genomic_DNA"/>
</dbReference>
<dbReference type="PANTHER" id="PTHR23086">
    <property type="entry name" value="PHOSPHATIDYLINOSITOL-4-PHOSPHATE 5-KINASE"/>
    <property type="match status" value="1"/>
</dbReference>
<dbReference type="InterPro" id="IPR023610">
    <property type="entry name" value="PInositol-4/5-P-5/4-kinase"/>
</dbReference>
<dbReference type="PROSITE" id="PS51455">
    <property type="entry name" value="PIPK"/>
    <property type="match status" value="1"/>
</dbReference>
<dbReference type="OrthoDB" id="20783at2759"/>
<keyword evidence="1" id="KW-0418">Kinase</keyword>
<dbReference type="GO" id="GO:0005524">
    <property type="term" value="F:ATP binding"/>
    <property type="evidence" value="ECO:0007669"/>
    <property type="project" value="UniProtKB-UniRule"/>
</dbReference>
<dbReference type="PANTHER" id="PTHR23086:SF8">
    <property type="entry name" value="PHOSPHATIDYLINOSITOL 5-PHOSPHATE 4-KINASE, ISOFORM A"/>
    <property type="match status" value="1"/>
</dbReference>
<dbReference type="GO" id="GO:0046854">
    <property type="term" value="P:phosphatidylinositol phosphate biosynthetic process"/>
    <property type="evidence" value="ECO:0007669"/>
    <property type="project" value="TreeGrafter"/>
</dbReference>
<keyword evidence="4" id="KW-1185">Reference proteome</keyword>
<dbReference type="Pfam" id="PF01504">
    <property type="entry name" value="PIP5K"/>
    <property type="match status" value="2"/>
</dbReference>
<dbReference type="VEuPathDB" id="FungiDB:AMAG_19113"/>
<name>A0A0L0SNP6_ALLM3</name>
<dbReference type="InterPro" id="IPR027483">
    <property type="entry name" value="PInositol-4-P-4/5-kinase_C_sf"/>
</dbReference>
<evidence type="ECO:0000313" key="4">
    <source>
        <dbReference type="Proteomes" id="UP000054350"/>
    </source>
</evidence>
<dbReference type="Gene3D" id="3.30.810.10">
    <property type="entry name" value="2-Layer Sandwich"/>
    <property type="match status" value="2"/>
</dbReference>
<reference evidence="4" key="2">
    <citation type="submission" date="2009-11" db="EMBL/GenBank/DDBJ databases">
        <title>The Genome Sequence of Allomyces macrogynus strain ATCC 38327.</title>
        <authorList>
            <consortium name="The Broad Institute Genome Sequencing Platform"/>
            <person name="Russ C."/>
            <person name="Cuomo C."/>
            <person name="Shea T."/>
            <person name="Young S.K."/>
            <person name="Zeng Q."/>
            <person name="Koehrsen M."/>
            <person name="Haas B."/>
            <person name="Borodovsky M."/>
            <person name="Guigo R."/>
            <person name="Alvarado L."/>
            <person name="Berlin A."/>
            <person name="Borenstein D."/>
            <person name="Chen Z."/>
            <person name="Engels R."/>
            <person name="Freedman E."/>
            <person name="Gellesch M."/>
            <person name="Goldberg J."/>
            <person name="Griggs A."/>
            <person name="Gujja S."/>
            <person name="Heiman D."/>
            <person name="Hepburn T."/>
            <person name="Howarth C."/>
            <person name="Jen D."/>
            <person name="Larson L."/>
            <person name="Lewis B."/>
            <person name="Mehta T."/>
            <person name="Park D."/>
            <person name="Pearson M."/>
            <person name="Roberts A."/>
            <person name="Saif S."/>
            <person name="Shenoy N."/>
            <person name="Sisk P."/>
            <person name="Stolte C."/>
            <person name="Sykes S."/>
            <person name="Walk T."/>
            <person name="White J."/>
            <person name="Yandava C."/>
            <person name="Burger G."/>
            <person name="Gray M.W."/>
            <person name="Holland P.W.H."/>
            <person name="King N."/>
            <person name="Lang F.B.F."/>
            <person name="Roger A.J."/>
            <person name="Ruiz-Trillo I."/>
            <person name="Lander E."/>
            <person name="Nusbaum C."/>
        </authorList>
    </citation>
    <scope>NUCLEOTIDE SEQUENCE [LARGE SCALE GENOMIC DNA]</scope>
    <source>
        <strain evidence="4">ATCC 38327</strain>
    </source>
</reference>
<dbReference type="AlphaFoldDB" id="A0A0L0SNP6"/>
<sequence length="291" mass="32642">MNRRLMLGPEKAKMFTDQLERDMLFLMTNKIMDYSLLIGVHDLTKGNGPWRDQQIRVFEPNRQTLQRTPSTSRADAVRRALQQPEIVAADRISALQLPPVNSRRGHKSLFVADNGGILATDQQNRPGTELYFLSIIDILTPYNTTKKIEHAFKSVTQDRHQISAVNPVEYGKRFVAFMKGLVGTPAARTDRAPELYFLSIIDILTPYNATKKIEHAFKSVTQDRHQISAVNPVEYGKRFVAFMKGLVGTPAAWPVEQRPPGFNTAATAREMLENTEGNGANTTFAVLGTDN</sequence>
<reference evidence="3 4" key="1">
    <citation type="submission" date="2009-11" db="EMBL/GenBank/DDBJ databases">
        <title>Annotation of Allomyces macrogynus ATCC 38327.</title>
        <authorList>
            <consortium name="The Broad Institute Genome Sequencing Platform"/>
            <person name="Russ C."/>
            <person name="Cuomo C."/>
            <person name="Burger G."/>
            <person name="Gray M.W."/>
            <person name="Holland P.W.H."/>
            <person name="King N."/>
            <person name="Lang F.B.F."/>
            <person name="Roger A.J."/>
            <person name="Ruiz-Trillo I."/>
            <person name="Young S.K."/>
            <person name="Zeng Q."/>
            <person name="Gargeya S."/>
            <person name="Fitzgerald M."/>
            <person name="Haas B."/>
            <person name="Abouelleil A."/>
            <person name="Alvarado L."/>
            <person name="Arachchi H.M."/>
            <person name="Berlin A."/>
            <person name="Chapman S.B."/>
            <person name="Gearin G."/>
            <person name="Goldberg J."/>
            <person name="Griggs A."/>
            <person name="Gujja S."/>
            <person name="Hansen M."/>
            <person name="Heiman D."/>
            <person name="Howarth C."/>
            <person name="Larimer J."/>
            <person name="Lui A."/>
            <person name="MacDonald P.J.P."/>
            <person name="McCowen C."/>
            <person name="Montmayeur A."/>
            <person name="Murphy C."/>
            <person name="Neiman D."/>
            <person name="Pearson M."/>
            <person name="Priest M."/>
            <person name="Roberts A."/>
            <person name="Saif S."/>
            <person name="Shea T."/>
            <person name="Sisk P."/>
            <person name="Stolte C."/>
            <person name="Sykes S."/>
            <person name="Wortman J."/>
            <person name="Nusbaum C."/>
            <person name="Birren B."/>
        </authorList>
    </citation>
    <scope>NUCLEOTIDE SEQUENCE [LARGE SCALE GENOMIC DNA]</scope>
    <source>
        <strain evidence="3 4">ATCC 38327</strain>
    </source>
</reference>
<dbReference type="SUPFAM" id="SSF56104">
    <property type="entry name" value="SAICAR synthase-like"/>
    <property type="match status" value="2"/>
</dbReference>
<dbReference type="STRING" id="578462.A0A0L0SNP6"/>
<feature type="domain" description="PIPK" evidence="2">
    <location>
        <begin position="1"/>
        <end position="182"/>
    </location>
</feature>
<proteinExistence type="predicted"/>
<accession>A0A0L0SNP6</accession>